<gene>
    <name evidence="1" type="ORF">S01H1_57849</name>
</gene>
<dbReference type="EMBL" id="BARS01037754">
    <property type="protein sequence ID" value="GAG15297.1"/>
    <property type="molecule type" value="Genomic_DNA"/>
</dbReference>
<accession>X0VVY8</accession>
<evidence type="ECO:0000313" key="1">
    <source>
        <dbReference type="EMBL" id="GAG15297.1"/>
    </source>
</evidence>
<dbReference type="AlphaFoldDB" id="X0VVY8"/>
<name>X0VVY8_9ZZZZ</name>
<proteinExistence type="predicted"/>
<reference evidence="1" key="1">
    <citation type="journal article" date="2014" name="Front. Microbiol.">
        <title>High frequency of phylogenetically diverse reductive dehalogenase-homologous genes in deep subseafloor sedimentary metagenomes.</title>
        <authorList>
            <person name="Kawai M."/>
            <person name="Futagami T."/>
            <person name="Toyoda A."/>
            <person name="Takaki Y."/>
            <person name="Nishi S."/>
            <person name="Hori S."/>
            <person name="Arai W."/>
            <person name="Tsubouchi T."/>
            <person name="Morono Y."/>
            <person name="Uchiyama I."/>
            <person name="Ito T."/>
            <person name="Fujiyama A."/>
            <person name="Inagaki F."/>
            <person name="Takami H."/>
        </authorList>
    </citation>
    <scope>NUCLEOTIDE SEQUENCE</scope>
    <source>
        <strain evidence="1">Expedition CK06-06</strain>
    </source>
</reference>
<comment type="caution">
    <text evidence="1">The sequence shown here is derived from an EMBL/GenBank/DDBJ whole genome shotgun (WGS) entry which is preliminary data.</text>
</comment>
<sequence length="148" mass="15140">TTTDPVTRAADSLTYVDTGNIVDLTGTAKADASTFWDTAADEVNVIARDVNGRILSSAAADPDTTIKAFDGTTTAVSPAGTNMNGAPQALKSDWGVDMAAYINAAGGTPVAYDGTMGTGVIGVGARGDTTKQWDGTVRKLELYSTEGE</sequence>
<protein>
    <submittedName>
        <fullName evidence="1">Uncharacterized protein</fullName>
    </submittedName>
</protein>
<feature type="non-terminal residue" evidence="1">
    <location>
        <position position="1"/>
    </location>
</feature>
<organism evidence="1">
    <name type="scientific">marine sediment metagenome</name>
    <dbReference type="NCBI Taxonomy" id="412755"/>
    <lineage>
        <taxon>unclassified sequences</taxon>
        <taxon>metagenomes</taxon>
        <taxon>ecological metagenomes</taxon>
    </lineage>
</organism>